<gene>
    <name evidence="1" type="ORF">GMARGA_LOCUS42116</name>
</gene>
<evidence type="ECO:0000313" key="2">
    <source>
        <dbReference type="Proteomes" id="UP000789901"/>
    </source>
</evidence>
<sequence length="74" mass="8435">VGGFSSSEYLKRVREQFKRCLPYIAFPRQLEATIVKDNNALNLSATLLDDITQLYIDADDYKVIIMHGQGDNIK</sequence>
<organism evidence="1 2">
    <name type="scientific">Gigaspora margarita</name>
    <dbReference type="NCBI Taxonomy" id="4874"/>
    <lineage>
        <taxon>Eukaryota</taxon>
        <taxon>Fungi</taxon>
        <taxon>Fungi incertae sedis</taxon>
        <taxon>Mucoromycota</taxon>
        <taxon>Glomeromycotina</taxon>
        <taxon>Glomeromycetes</taxon>
        <taxon>Diversisporales</taxon>
        <taxon>Gigasporaceae</taxon>
        <taxon>Gigaspora</taxon>
    </lineage>
</organism>
<feature type="non-terminal residue" evidence="1">
    <location>
        <position position="74"/>
    </location>
</feature>
<keyword evidence="2" id="KW-1185">Reference proteome</keyword>
<evidence type="ECO:0000313" key="1">
    <source>
        <dbReference type="EMBL" id="CAG8853295.1"/>
    </source>
</evidence>
<name>A0ABN7XE61_GIGMA</name>
<comment type="caution">
    <text evidence="1">The sequence shown here is derived from an EMBL/GenBank/DDBJ whole genome shotgun (WGS) entry which is preliminary data.</text>
</comment>
<reference evidence="1 2" key="1">
    <citation type="submission" date="2021-06" db="EMBL/GenBank/DDBJ databases">
        <authorList>
            <person name="Kallberg Y."/>
            <person name="Tangrot J."/>
            <person name="Rosling A."/>
        </authorList>
    </citation>
    <scope>NUCLEOTIDE SEQUENCE [LARGE SCALE GENOMIC DNA]</scope>
    <source>
        <strain evidence="1 2">120-4 pot B 10/14</strain>
    </source>
</reference>
<dbReference type="EMBL" id="CAJVQB010122311">
    <property type="protein sequence ID" value="CAG8853295.1"/>
    <property type="molecule type" value="Genomic_DNA"/>
</dbReference>
<proteinExistence type="predicted"/>
<accession>A0ABN7XE61</accession>
<protein>
    <submittedName>
        <fullName evidence="1">37854_t:CDS:1</fullName>
    </submittedName>
</protein>
<dbReference type="Proteomes" id="UP000789901">
    <property type="component" value="Unassembled WGS sequence"/>
</dbReference>
<feature type="non-terminal residue" evidence="1">
    <location>
        <position position="1"/>
    </location>
</feature>